<keyword evidence="1" id="KW-0472">Membrane</keyword>
<protein>
    <submittedName>
        <fullName evidence="2">Uncharacterized protein</fullName>
    </submittedName>
</protein>
<name>A0A0F9HNI3_9ZZZZ</name>
<comment type="caution">
    <text evidence="2">The sequence shown here is derived from an EMBL/GenBank/DDBJ whole genome shotgun (WGS) entry which is preliminary data.</text>
</comment>
<feature type="transmembrane region" description="Helical" evidence="1">
    <location>
        <begin position="101"/>
        <end position="121"/>
    </location>
</feature>
<organism evidence="2">
    <name type="scientific">marine sediment metagenome</name>
    <dbReference type="NCBI Taxonomy" id="412755"/>
    <lineage>
        <taxon>unclassified sequences</taxon>
        <taxon>metagenomes</taxon>
        <taxon>ecological metagenomes</taxon>
    </lineage>
</organism>
<keyword evidence="1" id="KW-0812">Transmembrane</keyword>
<evidence type="ECO:0000313" key="2">
    <source>
        <dbReference type="EMBL" id="KKL76707.1"/>
    </source>
</evidence>
<evidence type="ECO:0000256" key="1">
    <source>
        <dbReference type="SAM" id="Phobius"/>
    </source>
</evidence>
<reference evidence="2" key="1">
    <citation type="journal article" date="2015" name="Nature">
        <title>Complex archaea that bridge the gap between prokaryotes and eukaryotes.</title>
        <authorList>
            <person name="Spang A."/>
            <person name="Saw J.H."/>
            <person name="Jorgensen S.L."/>
            <person name="Zaremba-Niedzwiedzka K."/>
            <person name="Martijn J."/>
            <person name="Lind A.E."/>
            <person name="van Eijk R."/>
            <person name="Schleper C."/>
            <person name="Guy L."/>
            <person name="Ettema T.J."/>
        </authorList>
    </citation>
    <scope>NUCLEOTIDE SEQUENCE</scope>
</reference>
<keyword evidence="1" id="KW-1133">Transmembrane helix</keyword>
<gene>
    <name evidence="2" type="ORF">LCGC14_2042190</name>
</gene>
<dbReference type="EMBL" id="LAZR01023963">
    <property type="protein sequence ID" value="KKL76707.1"/>
    <property type="molecule type" value="Genomic_DNA"/>
</dbReference>
<sequence length="130" mass="14916">MTNITESPDFIYIWINSFPPLGSEEVKGGKGIIRHYGRDGDKKKLNYVMYPTKHYTRKYVEENILQQYDNCRLCNIGTLITPTSKIKLMKKISPIKINNEGLKFGLTVGILSIIPILLLILKEKLTKQES</sequence>
<accession>A0A0F9HNI3</accession>
<proteinExistence type="predicted"/>
<dbReference type="AlphaFoldDB" id="A0A0F9HNI3"/>